<reference evidence="2" key="1">
    <citation type="journal article" date="2019" name="Int. J. Syst. Evol. Microbiol.">
        <title>The Global Catalogue of Microorganisms (GCM) 10K type strain sequencing project: providing services to taxonomists for standard genome sequencing and annotation.</title>
        <authorList>
            <consortium name="The Broad Institute Genomics Platform"/>
            <consortium name="The Broad Institute Genome Sequencing Center for Infectious Disease"/>
            <person name="Wu L."/>
            <person name="Ma J."/>
        </authorList>
    </citation>
    <scope>NUCLEOTIDE SEQUENCE [LARGE SCALE GENOMIC DNA]</scope>
    <source>
        <strain evidence="2">JCM 31486</strain>
    </source>
</reference>
<evidence type="ECO:0000313" key="1">
    <source>
        <dbReference type="EMBL" id="MFD1051252.1"/>
    </source>
</evidence>
<evidence type="ECO:0000313" key="2">
    <source>
        <dbReference type="Proteomes" id="UP001597045"/>
    </source>
</evidence>
<sequence>MNNEAEPSDSNQLPTTPCSVVWSKGHAFVLETALGWARWVGCDDRGRPQVFTRAELQSRGWSLTYAS</sequence>
<organism evidence="1 2">
    <name type="scientific">Kibdelosporangium lantanae</name>
    <dbReference type="NCBI Taxonomy" id="1497396"/>
    <lineage>
        <taxon>Bacteria</taxon>
        <taxon>Bacillati</taxon>
        <taxon>Actinomycetota</taxon>
        <taxon>Actinomycetes</taxon>
        <taxon>Pseudonocardiales</taxon>
        <taxon>Pseudonocardiaceae</taxon>
        <taxon>Kibdelosporangium</taxon>
    </lineage>
</organism>
<dbReference type="Proteomes" id="UP001597045">
    <property type="component" value="Unassembled WGS sequence"/>
</dbReference>
<proteinExistence type="predicted"/>
<comment type="caution">
    <text evidence="1">The sequence shown here is derived from an EMBL/GenBank/DDBJ whole genome shotgun (WGS) entry which is preliminary data.</text>
</comment>
<dbReference type="EMBL" id="JBHTIS010003446">
    <property type="protein sequence ID" value="MFD1051252.1"/>
    <property type="molecule type" value="Genomic_DNA"/>
</dbReference>
<keyword evidence="2" id="KW-1185">Reference proteome</keyword>
<protein>
    <submittedName>
        <fullName evidence="1">Uncharacterized protein</fullName>
    </submittedName>
</protein>
<gene>
    <name evidence="1" type="ORF">ACFQ1S_39800</name>
</gene>
<accession>A0ABW3MM00</accession>
<name>A0ABW3MM00_9PSEU</name>